<feature type="short sequence motif" description="'HIGH' region" evidence="15">
    <location>
        <begin position="68"/>
        <end position="78"/>
    </location>
</feature>
<comment type="cofactor">
    <cofactor evidence="1 15">
        <name>Zn(2+)</name>
        <dbReference type="ChEBI" id="CHEBI:29105"/>
    </cofactor>
</comment>
<dbReference type="Gene3D" id="3.90.740.10">
    <property type="entry name" value="Valyl/Leucyl/Isoleucyl-tRNA synthetase, editing domain"/>
    <property type="match status" value="1"/>
</dbReference>
<dbReference type="PANTHER" id="PTHR42780:SF1">
    <property type="entry name" value="ISOLEUCINE--TRNA LIGASE, CYTOPLASMIC"/>
    <property type="match status" value="1"/>
</dbReference>
<dbReference type="GO" id="GO:0006428">
    <property type="term" value="P:isoleucyl-tRNA aminoacylation"/>
    <property type="evidence" value="ECO:0007669"/>
    <property type="project" value="UniProtKB-UniRule"/>
</dbReference>
<keyword evidence="8 15" id="KW-0547">Nucleotide-binding</keyword>
<dbReference type="SUPFAM" id="SSF52374">
    <property type="entry name" value="Nucleotidylyl transferase"/>
    <property type="match status" value="1"/>
</dbReference>
<dbReference type="Gene3D" id="1.10.730.10">
    <property type="entry name" value="Isoleucyl-tRNA Synthetase, Domain 1"/>
    <property type="match status" value="1"/>
</dbReference>
<dbReference type="Proteomes" id="UP000192775">
    <property type="component" value="Chromosome"/>
</dbReference>
<keyword evidence="9 15" id="KW-0862">Zinc</keyword>
<proteinExistence type="inferred from homology"/>
<keyword evidence="11 15" id="KW-0648">Protein biosynthesis</keyword>
<keyword evidence="10 15" id="KW-0067">ATP-binding</keyword>
<evidence type="ECO:0000256" key="9">
    <source>
        <dbReference type="ARBA" id="ARBA00022833"/>
    </source>
</evidence>
<evidence type="ECO:0000256" key="5">
    <source>
        <dbReference type="ARBA" id="ARBA00022490"/>
    </source>
</evidence>
<evidence type="ECO:0000256" key="10">
    <source>
        <dbReference type="ARBA" id="ARBA00022840"/>
    </source>
</evidence>
<dbReference type="InterPro" id="IPR023586">
    <property type="entry name" value="Ile-tRNA-ligase_type2"/>
</dbReference>
<dbReference type="KEGG" id="cphy:B5808_07695"/>
<comment type="similarity">
    <text evidence="3 15">Belongs to the class-I aminoacyl-tRNA synthetase family. IleS type 2 subfamily.</text>
</comment>
<comment type="domain">
    <text evidence="15">IleRS has two distinct active sites: one for aminoacylation and one for editing. The misactivated valine is translocated from the active site to the editing site, which sterically excludes the correctly activated isoleucine. The single editing site contains two valyl binding pockets, one specific for each substrate (Val-AMP or Val-tRNA(Ile)).</text>
</comment>
<evidence type="ECO:0000256" key="1">
    <source>
        <dbReference type="ARBA" id="ARBA00001947"/>
    </source>
</evidence>
<dbReference type="PRINTS" id="PR00984">
    <property type="entry name" value="TRNASYNTHILE"/>
</dbReference>
<dbReference type="Pfam" id="PF08264">
    <property type="entry name" value="Anticodon_1"/>
    <property type="match status" value="1"/>
</dbReference>
<evidence type="ECO:0000256" key="8">
    <source>
        <dbReference type="ARBA" id="ARBA00022741"/>
    </source>
</evidence>
<keyword evidence="6 15" id="KW-0436">Ligase</keyword>
<comment type="function">
    <text evidence="13 15">Catalyzes the attachment of isoleucine to tRNA(Ile). As IleRS can inadvertently accommodate and process structurally similar amino acids such as valine, to avoid such errors it has two additional distinct tRNA(Ile)-dependent editing activities. One activity is designated as 'pretransfer' editing and involves the hydrolysis of activated Val-AMP. The other activity is designated 'posttransfer' editing and involves deacylation of mischarged Val-tRNA(Ile).</text>
</comment>
<keyword evidence="17" id="KW-1185">Reference proteome</keyword>
<dbReference type="EC" id="6.1.1.5" evidence="15"/>
<comment type="subunit">
    <text evidence="4 15">Monomer.</text>
</comment>
<dbReference type="STRING" id="1619308.B5808_07695"/>
<dbReference type="InterPro" id="IPR033709">
    <property type="entry name" value="Anticodon_Ile_ABEc"/>
</dbReference>
<comment type="subcellular location">
    <subcellularLocation>
        <location evidence="2 15">Cytoplasm</location>
    </subcellularLocation>
</comment>
<dbReference type="AlphaFoldDB" id="A0A1X9LT72"/>
<protein>
    <recommendedName>
        <fullName evidence="15">Isoleucine--tRNA ligase</fullName>
        <ecNumber evidence="15">6.1.1.5</ecNumber>
    </recommendedName>
    <alternativeName>
        <fullName evidence="15">Isoleucyl-tRNA synthetase</fullName>
        <shortName evidence="15">IleRS</shortName>
    </alternativeName>
</protein>
<evidence type="ECO:0000256" key="15">
    <source>
        <dbReference type="HAMAP-Rule" id="MF_02003"/>
    </source>
</evidence>
<dbReference type="PANTHER" id="PTHR42780">
    <property type="entry name" value="SOLEUCYL-TRNA SYNTHETASE"/>
    <property type="match status" value="1"/>
</dbReference>
<name>A0A1X9LT72_9MICO</name>
<sequence length="1167" mass="130625">MVYPKSDPADFAPEHGEASELASTVVPSPHFPTIEDGVLAFWRKDDTFRASIANREGRDEWVFYDGPPFANGLPHYGHLLTGYAKDVFPRFQTMRGHRVDRRFGWDTHGLPAELEAMKQLGITEKSQIEEMGVEVFNAASRRSVLQYTREWRDYVTRQARWVDFDNDYKTLDITFMESVLWAFKRLYDKGLAYEGYRVLPYCWKDETPLSNHELRMDDDVYKMRQDQTVTVTFPLIGAKAEALGLTAVRALAWTTTPWTLPTNLALAVGPDIEYSVVPSGPNGTPDAEVHSRAGAGSDDPVDRRRDASADEAVLRRFGENTEVLAAEYLLASDLVGGYAKDLGYDSADEARAAVSRTILGRELEGVEYARLWDYYADVERWGTQNAWRILVADYVSTTDGTGIVHQAPAYGEEDQRVCEAAGIPVIISVDDGGRFLSTVRDVEGIHVFDANKPLTQMLKADGRLIRQASYEHSYPHCWRCRNPLIYKAVSSWFVRVTEFRDRMEQLNQEIEWVPENVKDGQFGKWVSGARDWSISRNRYWGSPIPVWKSDDPNHPRVDVYGSLEELERDFGTLPRNRDGEPDLHRPFIDELTRPNPDDPTGKSTMRRIEDVFDVWFDSGSMPFAQVHYPFENEEWFATHSPADFIVEYIGQTRGWFYVMHVLSTALFDRPAFKNVISHGIVLGSDGQKMSKSLRNYPDVNEVFDRDGSDAMRWFLMSSSVLRGGNLIVTEEGIRQGVRELLLPLWSTYYFFTLYANSAGEGHRGYEAQWRTDSTDVLDRYLLAKTRELVHDVTRDLEGLDATLASAKLRDFADVLTNWYVRRSRERFWEGADTAAFDTLYTVLETVLRVASPLVPLVAEHMWKGLTGGRSVHLADWPNENAYPADPGLVHAMDAVRGISSTVLSLRKQHGLRVRLPLARLTVVVDNAASLAQFEGILRDELNVKDVTLVELQDTSAAEFGITSRLTVNARAAGPRLGKQVQQAIKAARDGEWTEQNGVVSAGGIELQEGEYDLVLETGAASGGSALALLPAGGFVLLDTATTPELEAEGLARDVIRAVQDARKSAGFDVSDRIVLDLVFFDEADARAVTSASGVVDVAGETLATNYAVYSPDEVPALREHSSALASEWLPGLVAFAPEHFVRIPENTYANTGEFVVAVGRVNRSADV</sequence>
<dbReference type="GO" id="GO:0004822">
    <property type="term" value="F:isoleucine-tRNA ligase activity"/>
    <property type="evidence" value="ECO:0007669"/>
    <property type="project" value="UniProtKB-UniRule"/>
</dbReference>
<keyword evidence="12 15" id="KW-0030">Aminoacyl-tRNA synthetase</keyword>
<dbReference type="PROSITE" id="PS00178">
    <property type="entry name" value="AA_TRNA_LIGASE_I"/>
    <property type="match status" value="1"/>
</dbReference>
<evidence type="ECO:0000256" key="7">
    <source>
        <dbReference type="ARBA" id="ARBA00022723"/>
    </source>
</evidence>
<evidence type="ECO:0000256" key="14">
    <source>
        <dbReference type="ARBA" id="ARBA00048359"/>
    </source>
</evidence>
<dbReference type="InterPro" id="IPR001412">
    <property type="entry name" value="aa-tRNA-synth_I_CS"/>
</dbReference>
<dbReference type="GO" id="GO:0005524">
    <property type="term" value="F:ATP binding"/>
    <property type="evidence" value="ECO:0007669"/>
    <property type="project" value="UniProtKB-UniRule"/>
</dbReference>
<reference evidence="16 17" key="1">
    <citation type="submission" date="2017-04" db="EMBL/GenBank/DDBJ databases">
        <authorList>
            <person name="Afonso C.L."/>
            <person name="Miller P.J."/>
            <person name="Scott M.A."/>
            <person name="Spackman E."/>
            <person name="Goraichik I."/>
            <person name="Dimitrov K.M."/>
            <person name="Suarez D.L."/>
            <person name="Swayne D.E."/>
        </authorList>
    </citation>
    <scope>NUCLEOTIDE SEQUENCE [LARGE SCALE GENOMIC DNA]</scope>
    <source>
        <strain evidence="17">XA(T)</strain>
    </source>
</reference>
<dbReference type="GO" id="GO:0000049">
    <property type="term" value="F:tRNA binding"/>
    <property type="evidence" value="ECO:0007669"/>
    <property type="project" value="InterPro"/>
</dbReference>
<organism evidence="16 17">
    <name type="scientific">Cnuibacter physcomitrellae</name>
    <dbReference type="NCBI Taxonomy" id="1619308"/>
    <lineage>
        <taxon>Bacteria</taxon>
        <taxon>Bacillati</taxon>
        <taxon>Actinomycetota</taxon>
        <taxon>Actinomycetes</taxon>
        <taxon>Micrococcales</taxon>
        <taxon>Microbacteriaceae</taxon>
        <taxon>Cnuibacter</taxon>
    </lineage>
</organism>
<dbReference type="SUPFAM" id="SSF50677">
    <property type="entry name" value="ValRS/IleRS/LeuRS editing domain"/>
    <property type="match status" value="1"/>
</dbReference>
<dbReference type="InterPro" id="IPR002300">
    <property type="entry name" value="aa-tRNA-synth_Ia"/>
</dbReference>
<dbReference type="SUPFAM" id="SSF47323">
    <property type="entry name" value="Anticodon-binding domain of a subclass of class I aminoacyl-tRNA synthetases"/>
    <property type="match status" value="1"/>
</dbReference>
<dbReference type="HAMAP" id="MF_02003">
    <property type="entry name" value="Ile_tRNA_synth_type2"/>
    <property type="match status" value="1"/>
</dbReference>
<dbReference type="Pfam" id="PF19302">
    <property type="entry name" value="DUF5915"/>
    <property type="match status" value="1"/>
</dbReference>
<evidence type="ECO:0000256" key="2">
    <source>
        <dbReference type="ARBA" id="ARBA00004496"/>
    </source>
</evidence>
<dbReference type="InterPro" id="IPR002301">
    <property type="entry name" value="Ile-tRNA-ligase"/>
</dbReference>
<evidence type="ECO:0000256" key="6">
    <source>
        <dbReference type="ARBA" id="ARBA00022598"/>
    </source>
</evidence>
<evidence type="ECO:0000256" key="12">
    <source>
        <dbReference type="ARBA" id="ARBA00023146"/>
    </source>
</evidence>
<dbReference type="InterPro" id="IPR009008">
    <property type="entry name" value="Val/Leu/Ile-tRNA-synth_edit"/>
</dbReference>
<dbReference type="RefSeq" id="WP_085019238.1">
    <property type="nucleotide sequence ID" value="NZ_BMHD01000001.1"/>
</dbReference>
<feature type="binding site" evidence="15">
    <location>
        <position position="691"/>
    </location>
    <ligand>
        <name>ATP</name>
        <dbReference type="ChEBI" id="CHEBI:30616"/>
    </ligand>
</feature>
<dbReference type="FunFam" id="3.40.50.620:FF:000075">
    <property type="entry name" value="Isoleucine--tRNA ligase"/>
    <property type="match status" value="1"/>
</dbReference>
<evidence type="ECO:0000256" key="11">
    <source>
        <dbReference type="ARBA" id="ARBA00022917"/>
    </source>
</evidence>
<keyword evidence="7 15" id="KW-0479">Metal-binding</keyword>
<dbReference type="CDD" id="cd00818">
    <property type="entry name" value="IleRS_core"/>
    <property type="match status" value="1"/>
</dbReference>
<dbReference type="Gene3D" id="3.40.50.620">
    <property type="entry name" value="HUPs"/>
    <property type="match status" value="2"/>
</dbReference>
<dbReference type="FunFam" id="3.40.50.620:FF:000063">
    <property type="entry name" value="Isoleucine--tRNA ligase"/>
    <property type="match status" value="1"/>
</dbReference>
<dbReference type="InterPro" id="IPR014729">
    <property type="entry name" value="Rossmann-like_a/b/a_fold"/>
</dbReference>
<evidence type="ECO:0000313" key="16">
    <source>
        <dbReference type="EMBL" id="ARJ05100.1"/>
    </source>
</evidence>
<dbReference type="GO" id="GO:0008270">
    <property type="term" value="F:zinc ion binding"/>
    <property type="evidence" value="ECO:0007669"/>
    <property type="project" value="UniProtKB-UniRule"/>
</dbReference>
<dbReference type="GO" id="GO:0002161">
    <property type="term" value="F:aminoacyl-tRNA deacylase activity"/>
    <property type="evidence" value="ECO:0007669"/>
    <property type="project" value="InterPro"/>
</dbReference>
<evidence type="ECO:0000256" key="3">
    <source>
        <dbReference type="ARBA" id="ARBA00007078"/>
    </source>
</evidence>
<evidence type="ECO:0000313" key="17">
    <source>
        <dbReference type="Proteomes" id="UP000192775"/>
    </source>
</evidence>
<keyword evidence="5 15" id="KW-0963">Cytoplasm</keyword>
<dbReference type="InterPro" id="IPR013155">
    <property type="entry name" value="M/V/L/I-tRNA-synth_anticd-bd"/>
</dbReference>
<dbReference type="EMBL" id="CP020715">
    <property type="protein sequence ID" value="ARJ05100.1"/>
    <property type="molecule type" value="Genomic_DNA"/>
</dbReference>
<dbReference type="GO" id="GO:0005737">
    <property type="term" value="C:cytoplasm"/>
    <property type="evidence" value="ECO:0007669"/>
    <property type="project" value="UniProtKB-SubCell"/>
</dbReference>
<evidence type="ECO:0000256" key="13">
    <source>
        <dbReference type="ARBA" id="ARBA00025217"/>
    </source>
</evidence>
<comment type="catalytic activity">
    <reaction evidence="14 15">
        <text>tRNA(Ile) + L-isoleucine + ATP = L-isoleucyl-tRNA(Ile) + AMP + diphosphate</text>
        <dbReference type="Rhea" id="RHEA:11060"/>
        <dbReference type="Rhea" id="RHEA-COMP:9666"/>
        <dbReference type="Rhea" id="RHEA-COMP:9695"/>
        <dbReference type="ChEBI" id="CHEBI:30616"/>
        <dbReference type="ChEBI" id="CHEBI:33019"/>
        <dbReference type="ChEBI" id="CHEBI:58045"/>
        <dbReference type="ChEBI" id="CHEBI:78442"/>
        <dbReference type="ChEBI" id="CHEBI:78528"/>
        <dbReference type="ChEBI" id="CHEBI:456215"/>
        <dbReference type="EC" id="6.1.1.5"/>
    </reaction>
</comment>
<dbReference type="CDD" id="cd07961">
    <property type="entry name" value="Anticodon_Ia_Ile_ABEc"/>
    <property type="match status" value="1"/>
</dbReference>
<dbReference type="Pfam" id="PF00133">
    <property type="entry name" value="tRNA-synt_1"/>
    <property type="match status" value="1"/>
</dbReference>
<accession>A0A1X9LT72</accession>
<dbReference type="InterPro" id="IPR009080">
    <property type="entry name" value="tRNAsynth_Ia_anticodon-bd"/>
</dbReference>
<gene>
    <name evidence="15" type="primary">ileS</name>
    <name evidence="16" type="ORF">B5808_07695</name>
</gene>
<evidence type="ECO:0000256" key="4">
    <source>
        <dbReference type="ARBA" id="ARBA00011245"/>
    </source>
</evidence>
<feature type="short sequence motif" description="'KMSKS' region" evidence="15">
    <location>
        <begin position="688"/>
        <end position="692"/>
    </location>
</feature>